<reference evidence="2" key="1">
    <citation type="submission" date="2015-05" db="EMBL/GenBank/DDBJ databases">
        <authorList>
            <person name="Wang D.B."/>
            <person name="Wang M."/>
        </authorList>
    </citation>
    <scope>NUCLEOTIDE SEQUENCE [LARGE SCALE GENOMIC DNA]</scope>
    <source>
        <strain evidence="2">T1-815</strain>
    </source>
</reference>
<dbReference type="InterPro" id="IPR037523">
    <property type="entry name" value="VOC_core"/>
</dbReference>
<dbReference type="Proteomes" id="UP000324327">
    <property type="component" value="Unassembled WGS sequence"/>
</dbReference>
<dbReference type="InterPro" id="IPR029068">
    <property type="entry name" value="Glyas_Bleomycin-R_OHBP_Dase"/>
</dbReference>
<protein>
    <submittedName>
        <fullName evidence="3">VOC family protein</fullName>
    </submittedName>
</protein>
<dbReference type="EMBL" id="CVRQ01000023">
    <property type="protein sequence ID" value="CRL39680.1"/>
    <property type="molecule type" value="Genomic_DNA"/>
</dbReference>
<dbReference type="EMBL" id="VSTF01000014">
    <property type="protein sequence ID" value="TYL57960.1"/>
    <property type="molecule type" value="Genomic_DNA"/>
</dbReference>
<dbReference type="PROSITE" id="PS51819">
    <property type="entry name" value="VOC"/>
    <property type="match status" value="1"/>
</dbReference>
<dbReference type="EMBL" id="JAAIMP010000004">
    <property type="protein sequence ID" value="NSC76425.1"/>
    <property type="molecule type" value="Genomic_DNA"/>
</dbReference>
<proteinExistence type="predicted"/>
<name>A0A0M6WPZ3_9FIRM</name>
<reference evidence="4 6" key="3">
    <citation type="submission" date="2019-08" db="EMBL/GenBank/DDBJ databases">
        <authorList>
            <person name="Duncan S."/>
            <person name="Walker A."/>
        </authorList>
    </citation>
    <scope>NUCLEOTIDE SEQUENCE [LARGE SCALE GENOMIC DNA]</scope>
    <source>
        <strain evidence="4 6">T3WBe13</strain>
    </source>
</reference>
<organism evidence="2 5">
    <name type="scientific">Agathobacter rectalis</name>
    <dbReference type="NCBI Taxonomy" id="39491"/>
    <lineage>
        <taxon>Bacteria</taxon>
        <taxon>Bacillati</taxon>
        <taxon>Bacillota</taxon>
        <taxon>Clostridia</taxon>
        <taxon>Lachnospirales</taxon>
        <taxon>Lachnospiraceae</taxon>
        <taxon>Agathobacter</taxon>
    </lineage>
</organism>
<dbReference type="Proteomes" id="UP000049472">
    <property type="component" value="Unassembled WGS sequence"/>
</dbReference>
<dbReference type="AlphaFoldDB" id="A0A0M6WPZ3"/>
<evidence type="ECO:0000313" key="5">
    <source>
        <dbReference type="Proteomes" id="UP000049472"/>
    </source>
</evidence>
<dbReference type="RefSeq" id="WP_022293278.1">
    <property type="nucleotide sequence ID" value="NZ_CVRQ01000023.1"/>
</dbReference>
<keyword evidence="5" id="KW-1185">Reference proteome</keyword>
<reference evidence="3" key="6">
    <citation type="submission" date="2020-02" db="EMBL/GenBank/DDBJ databases">
        <authorList>
            <person name="Littmann E."/>
            <person name="Sorbara M."/>
        </authorList>
    </citation>
    <scope>NUCLEOTIDE SEQUENCE</scope>
    <source>
        <strain evidence="3">MSK.16.45</strain>
    </source>
</reference>
<sequence>MSLIKGIHHVSMKCSSTEEYEKTIDFYKNILGIPVAREWQAGIMLDTGNGIVEIFNDGDDAPGKGVIRHFAFATDNVDACVEAVKAAGYEVFIEPKDIEIASTPVFPARIAFCKGPLGEEIELFEEK</sequence>
<reference evidence="3" key="5">
    <citation type="journal article" date="2020" name="Cell Host Microbe">
        <title>Functional and Genomic Variation between Human-Derived Isolates of Lachnospiraceae Reveals Inter- and Intra-Species Diversity.</title>
        <authorList>
            <person name="Sorbara M.T."/>
            <person name="Littmann E.R."/>
            <person name="Fontana E."/>
            <person name="Moody T.U."/>
            <person name="Kohout C.E."/>
            <person name="Gjonbalaj M."/>
            <person name="Eaton V."/>
            <person name="Seok R."/>
            <person name="Leiner I.M."/>
            <person name="Pamer E.G."/>
        </authorList>
    </citation>
    <scope>NUCLEOTIDE SEQUENCE</scope>
    <source>
        <strain evidence="3">MSK.16.45</strain>
    </source>
</reference>
<dbReference type="Proteomes" id="UP001193756">
    <property type="component" value="Unassembled WGS sequence"/>
</dbReference>
<dbReference type="SUPFAM" id="SSF54593">
    <property type="entry name" value="Glyoxalase/Bleomycin resistance protein/Dihydroxybiphenyl dioxygenase"/>
    <property type="match status" value="1"/>
</dbReference>
<feature type="domain" description="VOC" evidence="1">
    <location>
        <begin position="6"/>
        <end position="126"/>
    </location>
</feature>
<evidence type="ECO:0000313" key="3">
    <source>
        <dbReference type="EMBL" id="NSC76425.1"/>
    </source>
</evidence>
<dbReference type="Pfam" id="PF00903">
    <property type="entry name" value="Glyoxalase"/>
    <property type="match status" value="1"/>
</dbReference>
<evidence type="ECO:0000259" key="1">
    <source>
        <dbReference type="PROSITE" id="PS51819"/>
    </source>
</evidence>
<gene>
    <name evidence="4" type="ORF">FYL31_11450</name>
    <name evidence="3" type="ORF">G4312_03830</name>
    <name evidence="2" type="ORF">T1815_21351</name>
</gene>
<dbReference type="InterPro" id="IPR004360">
    <property type="entry name" value="Glyas_Fos-R_dOase_dom"/>
</dbReference>
<evidence type="ECO:0000313" key="6">
    <source>
        <dbReference type="Proteomes" id="UP000324327"/>
    </source>
</evidence>
<reference evidence="4 6" key="4">
    <citation type="submission" date="2019-09" db="EMBL/GenBank/DDBJ databases">
        <title>Strain-level analysis of Eubacterium rectale using genomes from metagenomes.</title>
        <authorList>
            <person name="Karcher N."/>
            <person name="Segata N."/>
        </authorList>
    </citation>
    <scope>NUCLEOTIDE SEQUENCE [LARGE SCALE GENOMIC DNA]</scope>
    <source>
        <strain evidence="4 6">T3WBe13</strain>
    </source>
</reference>
<evidence type="ECO:0000313" key="2">
    <source>
        <dbReference type="EMBL" id="CRL39680.1"/>
    </source>
</evidence>
<dbReference type="Gene3D" id="3.10.180.10">
    <property type="entry name" value="2,3-Dihydroxybiphenyl 1,2-Dioxygenase, domain 1"/>
    <property type="match status" value="1"/>
</dbReference>
<accession>A0A0M6WPZ3</accession>
<reference evidence="5" key="2">
    <citation type="submission" date="2015-05" db="EMBL/GenBank/DDBJ databases">
        <authorList>
            <consortium name="Pathogen Informatics"/>
        </authorList>
    </citation>
    <scope>NUCLEOTIDE SEQUENCE [LARGE SCALE GENOMIC DNA]</scope>
    <source>
        <strain evidence="5">T1-815</strain>
    </source>
</reference>
<evidence type="ECO:0000313" key="4">
    <source>
        <dbReference type="EMBL" id="TYL57960.1"/>
    </source>
</evidence>